<feature type="transmembrane region" description="Helical" evidence="6">
    <location>
        <begin position="392"/>
        <end position="410"/>
    </location>
</feature>
<keyword evidence="5 6" id="KW-0472">Membrane</keyword>
<proteinExistence type="predicted"/>
<feature type="transmembrane region" description="Helical" evidence="6">
    <location>
        <begin position="361"/>
        <end position="380"/>
    </location>
</feature>
<dbReference type="Proteomes" id="UP000022272">
    <property type="component" value="Unassembled WGS sequence"/>
</dbReference>
<feature type="transmembrane region" description="Helical" evidence="6">
    <location>
        <begin position="105"/>
        <end position="126"/>
    </location>
</feature>
<comment type="caution">
    <text evidence="7">The sequence shown here is derived from an EMBL/GenBank/DDBJ whole genome shotgun (WGS) entry which is preliminary data.</text>
</comment>
<dbReference type="NCBIfam" id="NF041503">
    <property type="entry name" value="WZX_like"/>
    <property type="match status" value="1"/>
</dbReference>
<evidence type="ECO:0000256" key="6">
    <source>
        <dbReference type="SAM" id="Phobius"/>
    </source>
</evidence>
<evidence type="ECO:0000256" key="3">
    <source>
        <dbReference type="ARBA" id="ARBA00022692"/>
    </source>
</evidence>
<keyword evidence="2" id="KW-1003">Cell membrane</keyword>
<evidence type="ECO:0000256" key="2">
    <source>
        <dbReference type="ARBA" id="ARBA00022475"/>
    </source>
</evidence>
<feature type="transmembrane region" description="Helical" evidence="6">
    <location>
        <begin position="178"/>
        <end position="207"/>
    </location>
</feature>
<feature type="transmembrane region" description="Helical" evidence="6">
    <location>
        <begin position="12"/>
        <end position="33"/>
    </location>
</feature>
<feature type="transmembrane region" description="Helical" evidence="6">
    <location>
        <begin position="45"/>
        <end position="65"/>
    </location>
</feature>
<dbReference type="EMBL" id="JGDM01000081">
    <property type="protein sequence ID" value="EXZ43224.1"/>
    <property type="molecule type" value="Genomic_DNA"/>
</dbReference>
<evidence type="ECO:0000256" key="4">
    <source>
        <dbReference type="ARBA" id="ARBA00022989"/>
    </source>
</evidence>
<dbReference type="GO" id="GO:0005886">
    <property type="term" value="C:plasma membrane"/>
    <property type="evidence" value="ECO:0007669"/>
    <property type="project" value="UniProtKB-SubCell"/>
</dbReference>
<keyword evidence="3 6" id="KW-0812">Transmembrane</keyword>
<reference evidence="7 8" key="1">
    <citation type="submission" date="2014-02" db="EMBL/GenBank/DDBJ databases">
        <authorList>
            <person name="Sears C."/>
            <person name="Carroll K."/>
            <person name="Sack B.R."/>
            <person name="Qadri F."/>
            <person name="Myers L.L."/>
            <person name="Chung G.-T."/>
            <person name="Escheverria P."/>
            <person name="Fraser C.M."/>
            <person name="Sadzewicz L."/>
            <person name="Shefchek K.A."/>
            <person name="Tallon L."/>
            <person name="Das S.P."/>
            <person name="Daugherty S."/>
            <person name="Mongodin E.F."/>
        </authorList>
    </citation>
    <scope>NUCLEOTIDE SEQUENCE [LARGE SCALE GENOMIC DNA]</scope>
    <source>
        <strain evidence="7 8">2-F-2 #4</strain>
    </source>
</reference>
<name>A0A016A814_BACFG</name>
<accession>A0A016A814</accession>
<dbReference type="InterPro" id="IPR048122">
    <property type="entry name" value="WZX-like"/>
</dbReference>
<evidence type="ECO:0000256" key="5">
    <source>
        <dbReference type="ARBA" id="ARBA00023136"/>
    </source>
</evidence>
<feature type="transmembrane region" description="Helical" evidence="6">
    <location>
        <begin position="416"/>
        <end position="435"/>
    </location>
</feature>
<protein>
    <submittedName>
        <fullName evidence="7">Putative membrane protein</fullName>
    </submittedName>
</protein>
<feature type="transmembrane region" description="Helical" evidence="6">
    <location>
        <begin position="329"/>
        <end position="349"/>
    </location>
</feature>
<dbReference type="RefSeq" id="WP_005797907.1">
    <property type="nucleotide sequence ID" value="NZ_JGDM01000081.1"/>
</dbReference>
<dbReference type="AlphaFoldDB" id="A0A016A814"/>
<feature type="transmembrane region" description="Helical" evidence="6">
    <location>
        <begin position="252"/>
        <end position="276"/>
    </location>
</feature>
<gene>
    <name evidence="7" type="ORF">M076_3604</name>
</gene>
<evidence type="ECO:0000313" key="7">
    <source>
        <dbReference type="EMBL" id="EXZ43224.1"/>
    </source>
</evidence>
<keyword evidence="4 6" id="KW-1133">Transmembrane helix</keyword>
<dbReference type="PATRIC" id="fig|1339280.3.peg.3450"/>
<feature type="transmembrane region" description="Helical" evidence="6">
    <location>
        <begin position="138"/>
        <end position="158"/>
    </location>
</feature>
<evidence type="ECO:0000313" key="8">
    <source>
        <dbReference type="Proteomes" id="UP000022272"/>
    </source>
</evidence>
<feature type="transmembrane region" description="Helical" evidence="6">
    <location>
        <begin position="282"/>
        <end position="308"/>
    </location>
</feature>
<sequence>MSEISVTKKDIIWGYLAQFFLVASGLITLPLVLNILSAEEIGMNYLMLTIGSLVSLLDFGFAPQFGRNITYIFSGAQKLQKEGISTEKGDLNYKLLATMISAAKLIYKVMAVVVLVIMLTLGTVYIYKATMGFTSVKYALLIWVIYSISAFFAIYYTYYTSLLMGKGLIMESKKAMLASRITCILLTFIFLFMGWGLLGIAVANLLAPFVNRYFSYRYFFVPELRNKIENYYVNRKEKWEIFSIIWYNAKKLGMVFIGNYAISKLSLFLAGLYLSLQEIASYGLMIQLVTVLTVSSVTLFTISEPYLISLRIEDKRSELLKRFSFTMNVYYCLFIIGSLFLIILAPLLLEFIGSNTKLPSTYILTLYCFVIFLENNNCNFSTFILLDNKIPFMWPSLCTGVFIIMGDFLILQYTSFALGGLIMVQLICQSAYVNWRWIYVVCRDFKISFSSFLALGLKETFNKIRLSLFMLKY</sequence>
<dbReference type="InterPro" id="IPR050833">
    <property type="entry name" value="Poly_Biosynth_Transport"/>
</dbReference>
<dbReference type="PANTHER" id="PTHR30250:SF26">
    <property type="entry name" value="PSMA PROTEIN"/>
    <property type="match status" value="1"/>
</dbReference>
<comment type="subcellular location">
    <subcellularLocation>
        <location evidence="1">Cell membrane</location>
        <topology evidence="1">Multi-pass membrane protein</topology>
    </subcellularLocation>
</comment>
<evidence type="ECO:0000256" key="1">
    <source>
        <dbReference type="ARBA" id="ARBA00004651"/>
    </source>
</evidence>
<dbReference type="PANTHER" id="PTHR30250">
    <property type="entry name" value="PST FAMILY PREDICTED COLANIC ACID TRANSPORTER"/>
    <property type="match status" value="1"/>
</dbReference>
<organism evidence="7 8">
    <name type="scientific">Bacteroides fragilis str. 2-F-2 #4</name>
    <dbReference type="NCBI Taxonomy" id="1339280"/>
    <lineage>
        <taxon>Bacteria</taxon>
        <taxon>Pseudomonadati</taxon>
        <taxon>Bacteroidota</taxon>
        <taxon>Bacteroidia</taxon>
        <taxon>Bacteroidales</taxon>
        <taxon>Bacteroidaceae</taxon>
        <taxon>Bacteroides</taxon>
    </lineage>
</organism>